<feature type="domain" description="DUF1508" evidence="2">
    <location>
        <begin position="63"/>
        <end position="108"/>
    </location>
</feature>
<evidence type="ECO:0000313" key="3">
    <source>
        <dbReference type="EMBL" id="AOV17033.1"/>
    </source>
</evidence>
<sequence length="111" mass="12218">MPATFELRKNDEQQYYFHFVNGEGDLILMSSEYADKGEAEQAIKDVRVGSLVSEQIAAGKVPAGEFFFVIKDGTGQILVKSVLYSNTMHFDNALHTVKDNACVAEIVDLAA</sequence>
<evidence type="ECO:0000256" key="1">
    <source>
        <dbReference type="ARBA" id="ARBA00007576"/>
    </source>
</evidence>
<dbReference type="PANTHER" id="PTHR40606:SF1">
    <property type="entry name" value="UPF0339 PROTEIN YEGP"/>
    <property type="match status" value="1"/>
</dbReference>
<evidence type="ECO:0000313" key="4">
    <source>
        <dbReference type="Proteomes" id="UP000095342"/>
    </source>
</evidence>
<dbReference type="KEGG" id="aaeo:BJI67_08150"/>
<comment type="similarity">
    <text evidence="1">Belongs to the UPF0339 family. Duplicated subfamily.</text>
</comment>
<protein>
    <submittedName>
        <fullName evidence="3">DUF1508 domain-containing protein</fullName>
    </submittedName>
</protein>
<proteinExistence type="inferred from homology"/>
<accession>A0A1D8K7U4</accession>
<reference evidence="3 4" key="1">
    <citation type="submission" date="2016-09" db="EMBL/GenBank/DDBJ databases">
        <title>Acidihalobacter prosperus V6 (DSM14174).</title>
        <authorList>
            <person name="Khaleque H.N."/>
            <person name="Ramsay J.P."/>
            <person name="Murphy R.J.T."/>
            <person name="Kaksonen A.H."/>
            <person name="Boxall N.J."/>
            <person name="Watkin E.L.J."/>
        </authorList>
    </citation>
    <scope>NUCLEOTIDE SEQUENCE [LARGE SCALE GENOMIC DNA]</scope>
    <source>
        <strain evidence="3 4">V6</strain>
    </source>
</reference>
<dbReference type="RefSeq" id="WP_070072608.1">
    <property type="nucleotide sequence ID" value="NZ_CP017448.1"/>
</dbReference>
<dbReference type="Pfam" id="PF07411">
    <property type="entry name" value="DUF1508"/>
    <property type="match status" value="2"/>
</dbReference>
<dbReference type="InterPro" id="IPR051141">
    <property type="entry name" value="UPF0339_domain"/>
</dbReference>
<evidence type="ECO:0000259" key="2">
    <source>
        <dbReference type="Pfam" id="PF07411"/>
    </source>
</evidence>
<dbReference type="Proteomes" id="UP000095342">
    <property type="component" value="Chromosome"/>
</dbReference>
<dbReference type="InterPro" id="IPR010879">
    <property type="entry name" value="DUF1508"/>
</dbReference>
<name>A0A1D8K7U4_9GAMM</name>
<dbReference type="SUPFAM" id="SSF160113">
    <property type="entry name" value="YegP-like"/>
    <property type="match status" value="2"/>
</dbReference>
<dbReference type="EMBL" id="CP017448">
    <property type="protein sequence ID" value="AOV17033.1"/>
    <property type="molecule type" value="Genomic_DNA"/>
</dbReference>
<gene>
    <name evidence="3" type="ORF">BJI67_08150</name>
</gene>
<dbReference type="PANTHER" id="PTHR40606">
    <property type="match status" value="1"/>
</dbReference>
<keyword evidence="4" id="KW-1185">Reference proteome</keyword>
<dbReference type="Gene3D" id="2.30.29.80">
    <property type="match status" value="1"/>
</dbReference>
<organism evidence="3 4">
    <name type="scientific">Acidihalobacter aeolianus</name>
    <dbReference type="NCBI Taxonomy" id="2792603"/>
    <lineage>
        <taxon>Bacteria</taxon>
        <taxon>Pseudomonadati</taxon>
        <taxon>Pseudomonadota</taxon>
        <taxon>Gammaproteobacteria</taxon>
        <taxon>Chromatiales</taxon>
        <taxon>Ectothiorhodospiraceae</taxon>
        <taxon>Acidihalobacter</taxon>
    </lineage>
</organism>
<feature type="domain" description="DUF1508" evidence="2">
    <location>
        <begin position="13"/>
        <end position="47"/>
    </location>
</feature>
<dbReference type="AlphaFoldDB" id="A0A1D8K7U4"/>
<dbReference type="InterPro" id="IPR036913">
    <property type="entry name" value="YegP-like_sf"/>
</dbReference>